<dbReference type="AlphaFoldDB" id="A0A9P6CGB4"/>
<evidence type="ECO:0000313" key="2">
    <source>
        <dbReference type="Proteomes" id="UP000807353"/>
    </source>
</evidence>
<reference evidence="1" key="1">
    <citation type="submission" date="2020-11" db="EMBL/GenBank/DDBJ databases">
        <authorList>
            <consortium name="DOE Joint Genome Institute"/>
            <person name="Ahrendt S."/>
            <person name="Riley R."/>
            <person name="Andreopoulos W."/>
            <person name="Labutti K."/>
            <person name="Pangilinan J."/>
            <person name="Ruiz-Duenas F.J."/>
            <person name="Barrasa J.M."/>
            <person name="Sanchez-Garcia M."/>
            <person name="Camarero S."/>
            <person name="Miyauchi S."/>
            <person name="Serrano A."/>
            <person name="Linde D."/>
            <person name="Babiker R."/>
            <person name="Drula E."/>
            <person name="Ayuso-Fernandez I."/>
            <person name="Pacheco R."/>
            <person name="Padilla G."/>
            <person name="Ferreira P."/>
            <person name="Barriuso J."/>
            <person name="Kellner H."/>
            <person name="Castanera R."/>
            <person name="Alfaro M."/>
            <person name="Ramirez L."/>
            <person name="Pisabarro A.G."/>
            <person name="Kuo A."/>
            <person name="Tritt A."/>
            <person name="Lipzen A."/>
            <person name="He G."/>
            <person name="Yan M."/>
            <person name="Ng V."/>
            <person name="Cullen D."/>
            <person name="Martin F."/>
            <person name="Rosso M.-N."/>
            <person name="Henrissat B."/>
            <person name="Hibbett D."/>
            <person name="Martinez A.T."/>
            <person name="Grigoriev I.V."/>
        </authorList>
    </citation>
    <scope>NUCLEOTIDE SEQUENCE</scope>
    <source>
        <strain evidence="1">CBS 247.69</strain>
    </source>
</reference>
<protein>
    <submittedName>
        <fullName evidence="1">Uncharacterized protein</fullName>
    </submittedName>
</protein>
<gene>
    <name evidence="1" type="ORF">BDZ94DRAFT_1267371</name>
</gene>
<accession>A0A9P6CGB4</accession>
<dbReference type="EMBL" id="MU150310">
    <property type="protein sequence ID" value="KAF9459788.1"/>
    <property type="molecule type" value="Genomic_DNA"/>
</dbReference>
<keyword evidence="2" id="KW-1185">Reference proteome</keyword>
<organism evidence="1 2">
    <name type="scientific">Collybia nuda</name>
    <dbReference type="NCBI Taxonomy" id="64659"/>
    <lineage>
        <taxon>Eukaryota</taxon>
        <taxon>Fungi</taxon>
        <taxon>Dikarya</taxon>
        <taxon>Basidiomycota</taxon>
        <taxon>Agaricomycotina</taxon>
        <taxon>Agaricomycetes</taxon>
        <taxon>Agaricomycetidae</taxon>
        <taxon>Agaricales</taxon>
        <taxon>Tricholomatineae</taxon>
        <taxon>Clitocybaceae</taxon>
        <taxon>Collybia</taxon>
    </lineage>
</organism>
<comment type="caution">
    <text evidence="1">The sequence shown here is derived from an EMBL/GenBank/DDBJ whole genome shotgun (WGS) entry which is preliminary data.</text>
</comment>
<proteinExistence type="predicted"/>
<dbReference type="Proteomes" id="UP000807353">
    <property type="component" value="Unassembled WGS sequence"/>
</dbReference>
<name>A0A9P6CGB4_9AGAR</name>
<evidence type="ECO:0000313" key="1">
    <source>
        <dbReference type="EMBL" id="KAF9459788.1"/>
    </source>
</evidence>
<sequence>MTPSGAYMLGLSVCRDFILTYVSFNTHVVDGASRCVLTRSFRIFKILPQAREKRAIITSPVAAHNLVMISCCAIVELPLPA</sequence>